<accession>A0A498H9S9</accession>
<organism evidence="2 3">
    <name type="scientific">Malus domestica</name>
    <name type="common">Apple</name>
    <name type="synonym">Pyrus malus</name>
    <dbReference type="NCBI Taxonomy" id="3750"/>
    <lineage>
        <taxon>Eukaryota</taxon>
        <taxon>Viridiplantae</taxon>
        <taxon>Streptophyta</taxon>
        <taxon>Embryophyta</taxon>
        <taxon>Tracheophyta</taxon>
        <taxon>Spermatophyta</taxon>
        <taxon>Magnoliopsida</taxon>
        <taxon>eudicotyledons</taxon>
        <taxon>Gunneridae</taxon>
        <taxon>Pentapetalae</taxon>
        <taxon>rosids</taxon>
        <taxon>fabids</taxon>
        <taxon>Rosales</taxon>
        <taxon>Rosaceae</taxon>
        <taxon>Amygdaloideae</taxon>
        <taxon>Maleae</taxon>
        <taxon>Malus</taxon>
    </lineage>
</organism>
<protein>
    <recommendedName>
        <fullName evidence="4">DUF4219 domain-containing protein</fullName>
    </recommendedName>
</protein>
<name>A0A498H9S9_MALDO</name>
<dbReference type="AlphaFoldDB" id="A0A498H9S9"/>
<dbReference type="SUPFAM" id="SSF48403">
    <property type="entry name" value="Ankyrin repeat"/>
    <property type="match status" value="1"/>
</dbReference>
<gene>
    <name evidence="2" type="ORF">DVH24_028355</name>
</gene>
<evidence type="ECO:0000313" key="3">
    <source>
        <dbReference type="Proteomes" id="UP000290289"/>
    </source>
</evidence>
<sequence>MGRLNMTTAVVRTVLNYKNYDDWSSQIKTYLLAEDLWDVLGEERPKTEDEESKAWERKDAKALYAIQNSCGDDTYKLIKDKTTAKKAWNTLFYELKQMEQRKQMEQMEQALNIAYKSVSEVYPTPGVSLEEGRTGEHDESDESGETLESIHKTFAKYVKSNDWVNAIKFLRQHRQLGCARLPFVRSGTALHYAIQNLERFCERIIQELVELMAMEDLEIQDNLGYTAIDYLIKYYPERVEVAKCMVKRNHNLLSPPYDDVPRVVVAQGKTKGEKMALWLYSRTSPETLNVIYAAQLVSDGFRLQRFDIVWNLIQRYPKLAVAMNLEGNSPLKALASNPFAFKSGSRLSLWENLIYYDISINPLPHIDTDIRINVGEPESEHSDEGPLAEQKENKRHHLISSGIDCIYQMKLVHERVQQFLPLMCEAVRRDDMSYYQRKKLEETLFVAAERGHVEYITNFLRYSSYPIFRVRNKKHQSLFQIAAECRRYNVYNIICELFQKLDKCGFYKSKYGLDYSEQELKEIVEHKDDLGNTMLHTAARITPLSQIDHIQGATLQMQRELQWFKLGNY</sequence>
<dbReference type="PANTHER" id="PTHR24177">
    <property type="entry name" value="CASKIN"/>
    <property type="match status" value="1"/>
</dbReference>
<reference evidence="2 3" key="1">
    <citation type="submission" date="2018-10" db="EMBL/GenBank/DDBJ databases">
        <title>A high-quality apple genome assembly.</title>
        <authorList>
            <person name="Hu J."/>
        </authorList>
    </citation>
    <scope>NUCLEOTIDE SEQUENCE [LARGE SCALE GENOMIC DNA]</scope>
    <source>
        <strain evidence="3">cv. HFTH1</strain>
        <tissue evidence="2">Young leaf</tissue>
    </source>
</reference>
<dbReference type="Proteomes" id="UP000290289">
    <property type="component" value="Chromosome 17"/>
</dbReference>
<evidence type="ECO:0000256" key="1">
    <source>
        <dbReference type="SAM" id="MobiDB-lite"/>
    </source>
</evidence>
<dbReference type="InterPro" id="IPR036770">
    <property type="entry name" value="Ankyrin_rpt-contain_sf"/>
</dbReference>
<evidence type="ECO:0008006" key="4">
    <source>
        <dbReference type="Google" id="ProtNLM"/>
    </source>
</evidence>
<dbReference type="PANTHER" id="PTHR24177:SF329">
    <property type="entry name" value="ANKYRIN REPEAT PROTEIN"/>
    <property type="match status" value="1"/>
</dbReference>
<dbReference type="STRING" id="3750.A0A498H9S9"/>
<evidence type="ECO:0000313" key="2">
    <source>
        <dbReference type="EMBL" id="RXH68208.1"/>
    </source>
</evidence>
<dbReference type="Gene3D" id="1.25.40.20">
    <property type="entry name" value="Ankyrin repeat-containing domain"/>
    <property type="match status" value="1"/>
</dbReference>
<dbReference type="EMBL" id="RDQH01000343">
    <property type="protein sequence ID" value="RXH68208.1"/>
    <property type="molecule type" value="Genomic_DNA"/>
</dbReference>
<keyword evidence="3" id="KW-1185">Reference proteome</keyword>
<dbReference type="Pfam" id="PF14223">
    <property type="entry name" value="Retrotran_gag_2"/>
    <property type="match status" value="1"/>
</dbReference>
<feature type="region of interest" description="Disordered" evidence="1">
    <location>
        <begin position="126"/>
        <end position="145"/>
    </location>
</feature>
<dbReference type="GO" id="GO:0016020">
    <property type="term" value="C:membrane"/>
    <property type="evidence" value="ECO:0007669"/>
    <property type="project" value="TreeGrafter"/>
</dbReference>
<comment type="caution">
    <text evidence="2">The sequence shown here is derived from an EMBL/GenBank/DDBJ whole genome shotgun (WGS) entry which is preliminary data.</text>
</comment>
<proteinExistence type="predicted"/>